<dbReference type="Pfam" id="PF01479">
    <property type="entry name" value="S4"/>
    <property type="match status" value="1"/>
</dbReference>
<gene>
    <name evidence="3" type="ORF">JCM9152_511</name>
</gene>
<evidence type="ECO:0000259" key="2">
    <source>
        <dbReference type="SMART" id="SM00363"/>
    </source>
</evidence>
<dbReference type="Pfam" id="PF17774">
    <property type="entry name" value="YlmH_RBD"/>
    <property type="match status" value="1"/>
</dbReference>
<dbReference type="Gene3D" id="3.30.1370.160">
    <property type="match status" value="1"/>
</dbReference>
<dbReference type="SMART" id="SM00363">
    <property type="entry name" value="S4"/>
    <property type="match status" value="1"/>
</dbReference>
<dbReference type="AlphaFoldDB" id="W4QB22"/>
<reference evidence="3" key="1">
    <citation type="journal article" date="2014" name="Genome Announc.">
        <title>Draft Genome Sequences of Three Alkaliphilic Bacillus Strains, Bacillus wakoensis JCM 9140T, Bacillus akibai JCM 9157T, and Bacillus hemicellulosilyticus JCM 9152T.</title>
        <authorList>
            <person name="Yuki M."/>
            <person name="Oshima K."/>
            <person name="Suda W."/>
            <person name="Oshida Y."/>
            <person name="Kitamura K."/>
            <person name="Iida T."/>
            <person name="Hattori M."/>
            <person name="Ohkuma M."/>
        </authorList>
    </citation>
    <scope>NUCLEOTIDE SEQUENCE [LARGE SCALE GENOMIC DNA]</scope>
    <source>
        <strain evidence="3">JCM 9152</strain>
    </source>
</reference>
<dbReference type="SUPFAM" id="SSF55174">
    <property type="entry name" value="Alpha-L RNA-binding motif"/>
    <property type="match status" value="1"/>
</dbReference>
<keyword evidence="1" id="KW-0694">RNA-binding</keyword>
<dbReference type="EMBL" id="BAUU01000003">
    <property type="protein sequence ID" value="GAE29167.1"/>
    <property type="molecule type" value="Genomic_DNA"/>
</dbReference>
<evidence type="ECO:0000313" key="4">
    <source>
        <dbReference type="Proteomes" id="UP000018895"/>
    </source>
</evidence>
<organism evidence="3 4">
    <name type="scientific">Halalkalibacter hemicellulosilyticusJCM 9152</name>
    <dbReference type="NCBI Taxonomy" id="1236971"/>
    <lineage>
        <taxon>Bacteria</taxon>
        <taxon>Bacillati</taxon>
        <taxon>Bacillota</taxon>
        <taxon>Bacilli</taxon>
        <taxon>Bacillales</taxon>
        <taxon>Bacillaceae</taxon>
        <taxon>Halalkalibacter</taxon>
    </lineage>
</organism>
<dbReference type="GO" id="GO:0003723">
    <property type="term" value="F:RNA binding"/>
    <property type="evidence" value="ECO:0007669"/>
    <property type="project" value="UniProtKB-KW"/>
</dbReference>
<dbReference type="CDD" id="cd00165">
    <property type="entry name" value="S4"/>
    <property type="match status" value="1"/>
</dbReference>
<feature type="domain" description="RNA-binding S4" evidence="2">
    <location>
        <begin position="181"/>
        <end position="238"/>
    </location>
</feature>
<dbReference type="Gene3D" id="3.10.290.10">
    <property type="entry name" value="RNA-binding S4 domain"/>
    <property type="match status" value="1"/>
</dbReference>
<dbReference type="InterPro" id="IPR002942">
    <property type="entry name" value="S4_RNA-bd"/>
</dbReference>
<dbReference type="InterPro" id="IPR012677">
    <property type="entry name" value="Nucleotide-bd_a/b_plait_sf"/>
</dbReference>
<sequence length="257" mass="29619">MNIYQHFRESEWTFVDQVLEWQQDVKLRYRERLTDFLDPRQQEILQSVIGQDDEVNLSFLGGSPYSERKRAIVAPSYIQTSEGDFKLSLCSIRYPSKFVSLEHRDVLGALMNVGLKREKFGDIVVGDGYVQVIIAKEIEDFVIANVKTIGKASVSLERRPISEHEKQEEVWDEQTTTISSLRLDAVLAQLYKLSRSKVLPIIEKGLVKVNFKTIDQQSFLLEAGDQLSVRGFGRSKLIKVEGRTKKDKYRLRFGRLS</sequence>
<dbReference type="OrthoDB" id="9812787at2"/>
<protein>
    <recommendedName>
        <fullName evidence="2">RNA-binding S4 domain-containing protein</fullName>
    </recommendedName>
</protein>
<dbReference type="InterPro" id="IPR036986">
    <property type="entry name" value="S4_RNA-bd_sf"/>
</dbReference>
<dbReference type="InterPro" id="IPR048443">
    <property type="entry name" value="RqcP2_N"/>
</dbReference>
<name>W4QB22_9BACI</name>
<dbReference type="STRING" id="1236971.JCM9152_511"/>
<dbReference type="PANTHER" id="PTHR13633:SF3">
    <property type="entry name" value="MITOCHONDRIAL TRANSCRIPTION RESCUE FACTOR 1"/>
    <property type="match status" value="1"/>
</dbReference>
<dbReference type="PROSITE" id="PS50889">
    <property type="entry name" value="S4"/>
    <property type="match status" value="1"/>
</dbReference>
<accession>W4QB22</accession>
<dbReference type="RefSeq" id="WP_035340456.1">
    <property type="nucleotide sequence ID" value="NZ_BAUU01000003.1"/>
</dbReference>
<dbReference type="Pfam" id="PF21278">
    <property type="entry name" value="YlmH_1st"/>
    <property type="match status" value="1"/>
</dbReference>
<proteinExistence type="predicted"/>
<dbReference type="InterPro" id="IPR040591">
    <property type="entry name" value="RqcP2_RBD"/>
</dbReference>
<keyword evidence="4" id="KW-1185">Reference proteome</keyword>
<evidence type="ECO:0000313" key="3">
    <source>
        <dbReference type="EMBL" id="GAE29167.1"/>
    </source>
</evidence>
<dbReference type="PANTHER" id="PTHR13633">
    <property type="entry name" value="MITOCHONDRIAL TRANSCRIPTION RESCUE FACTOR 1"/>
    <property type="match status" value="1"/>
</dbReference>
<comment type="caution">
    <text evidence="3">The sequence shown here is derived from an EMBL/GenBank/DDBJ whole genome shotgun (WGS) entry which is preliminary data.</text>
</comment>
<dbReference type="Proteomes" id="UP000018895">
    <property type="component" value="Unassembled WGS sequence"/>
</dbReference>
<evidence type="ECO:0000256" key="1">
    <source>
        <dbReference type="PROSITE-ProRule" id="PRU00182"/>
    </source>
</evidence>
<dbReference type="Gene3D" id="3.30.70.330">
    <property type="match status" value="1"/>
</dbReference>